<dbReference type="GO" id="GO:0000131">
    <property type="term" value="C:incipient cellular bud site"/>
    <property type="evidence" value="ECO:0007669"/>
    <property type="project" value="EnsemblFungi"/>
</dbReference>
<dbReference type="SMART" id="SM00132">
    <property type="entry name" value="LIM"/>
    <property type="match status" value="3"/>
</dbReference>
<dbReference type="GeneID" id="13884079"/>
<evidence type="ECO:0000256" key="1">
    <source>
        <dbReference type="ARBA" id="ARBA00022468"/>
    </source>
</evidence>
<dbReference type="KEGG" id="kaf:KAFR_0F00140"/>
<dbReference type="CDD" id="cd08368">
    <property type="entry name" value="LIM"/>
    <property type="match status" value="1"/>
</dbReference>
<dbReference type="GO" id="GO:0090334">
    <property type="term" value="P:regulation of cell wall (1-&gt;3)-beta-D-glucan biosynthetic process"/>
    <property type="evidence" value="ECO:0007669"/>
    <property type="project" value="EnsemblFungi"/>
</dbReference>
<name>H2AW61_KAZAF</name>
<dbReference type="InParanoid" id="H2AW61"/>
<accession>H2AW61</accession>
<feature type="domain" description="LIM zinc-binding" evidence="5">
    <location>
        <begin position="30"/>
        <end position="100"/>
    </location>
</feature>
<dbReference type="InterPro" id="IPR000198">
    <property type="entry name" value="RhoGAP_dom"/>
</dbReference>
<dbReference type="GO" id="GO:0043332">
    <property type="term" value="C:mating projection tip"/>
    <property type="evidence" value="ECO:0007669"/>
    <property type="project" value="EnsemblFungi"/>
</dbReference>
<dbReference type="PROSITE" id="PS00478">
    <property type="entry name" value="LIM_DOMAIN_1"/>
    <property type="match status" value="2"/>
</dbReference>
<evidence type="ECO:0000256" key="4">
    <source>
        <dbReference type="PROSITE-ProRule" id="PRU00125"/>
    </source>
</evidence>
<dbReference type="GO" id="GO:0007165">
    <property type="term" value="P:signal transduction"/>
    <property type="evidence" value="ECO:0007669"/>
    <property type="project" value="InterPro"/>
</dbReference>
<dbReference type="eggNOG" id="KOG1703">
    <property type="taxonomic scope" value="Eukaryota"/>
</dbReference>
<dbReference type="SUPFAM" id="SSF48350">
    <property type="entry name" value="GTPase activation domain, GAP"/>
    <property type="match status" value="1"/>
</dbReference>
<dbReference type="GO" id="GO:0046872">
    <property type="term" value="F:metal ion binding"/>
    <property type="evidence" value="ECO:0007669"/>
    <property type="project" value="UniProtKB-KW"/>
</dbReference>
<evidence type="ECO:0000256" key="2">
    <source>
        <dbReference type="ARBA" id="ARBA00022723"/>
    </source>
</evidence>
<dbReference type="PROSITE" id="PS50238">
    <property type="entry name" value="RHOGAP"/>
    <property type="match status" value="1"/>
</dbReference>
<sequence length="1034" mass="119561">MTSLDLTRNEQSLELIDKSLNGPTSNSNLKKCETCGKSIASSKQNGGSVLKALGNYYHEDCFTCRDCSKPLKPKYFPYQASNDSETILLCQYHYFKRHDLLCKVCDKPLRGLFYTAFGARYDEEHFCCSICKAPCGVKKCFTYNDQLFCKYHFLKYFSKRCKGCKYPISDQYIEFPRSEEIHCWHPECYGIHKYWHVTLSSEALALPLFPRSEFHHASAEHNVRPTAAEMEKFMSTFNFIVSKTWSVLYRFEEESASCISDMFQYLSCCDQIKGIEATALFVLKVECLFKSLDNFEVFNESQANNNTSERQNKDDNDATRRKYAKLPRSLTTKIMIYLQLLRKLGTEVYNKESTLSSLMSIITRLAHFLKLLTRYGLFTSLEMNVKSHSLGVLLKFLKEIERNEIYTTNPFTYINVPIDATDACHSCKKYIQEECVQFNQFRWHIDCFACSNCHSAIERPDITESTFSRTSGKIFCPKCPLSDAESLPGFKYISKLSQLMFLLKIALVRSKVVMEAHLEKNENAKQNNAKLRRSLVTQETYIRTLNDIKKLRSRRESVRIGYDKRSVRRSLILDTPEEDLNDLQEMQRKGSLKILDTIDNDSTESENREMEHDNVFNNTKTLTLDDISRIVAAEQARELRPNAFTHFNKLKDAEDDEAPFSRRKSGTYYGELSDRDMQIIHILSYYVLLENKTLVQNELQLAELKISVPTTRQEKANFWEKMKIKMNKDSKKVVVRKVFGTPLSLLSEKWGTASELGVGPSKIRIPTIVDELISLLRQMDMSVEGIFRKNGNIRKLREISTLIDDNPNEFPDLSKVNAIQLSALLKKFIRDLPDPIMTNVLYDLWIKAAKIERYFEKQLVISMLYALLPKYNRNLLEVLLSFLHWTASFSYIENELGSKMDIHNLSTVIAPNILFVPENSTGGGKQPLMTKEYNDDFAQKEGQHHFLAIEIIDYLITYNEQLAMVPKFLMNLLNEVKSRKIDSDKNEIRTFVSKSLQDGTIDFSEFDVKNSIKVKHSSTAVIQNEMLHQQVSLI</sequence>
<dbReference type="Pfam" id="PF00620">
    <property type="entry name" value="RhoGAP"/>
    <property type="match status" value="1"/>
</dbReference>
<reference evidence="7 8" key="1">
    <citation type="journal article" date="2011" name="Proc. Natl. Acad. Sci. U.S.A.">
        <title>Evolutionary erosion of yeast sex chromosomes by mating-type switching accidents.</title>
        <authorList>
            <person name="Gordon J.L."/>
            <person name="Armisen D."/>
            <person name="Proux-Wera E."/>
            <person name="Oheigeartaigh S.S."/>
            <person name="Byrne K.P."/>
            <person name="Wolfe K.H."/>
        </authorList>
    </citation>
    <scope>NUCLEOTIDE SEQUENCE [LARGE SCALE GENOMIC DNA]</scope>
    <source>
        <strain evidence="8">ATCC 22294 / BCRC 22015 / CBS 2517 / CECT 1963 / NBRC 1671 / NRRL Y-8276</strain>
    </source>
</reference>
<evidence type="ECO:0008006" key="9">
    <source>
        <dbReference type="Google" id="ProtNLM"/>
    </source>
</evidence>
<dbReference type="GO" id="GO:0005935">
    <property type="term" value="C:cellular bud neck"/>
    <property type="evidence" value="ECO:0007669"/>
    <property type="project" value="EnsemblFungi"/>
</dbReference>
<dbReference type="eggNOG" id="KOG2710">
    <property type="taxonomic scope" value="Eukaryota"/>
</dbReference>
<dbReference type="GO" id="GO:0005737">
    <property type="term" value="C:cytoplasm"/>
    <property type="evidence" value="ECO:0007669"/>
    <property type="project" value="TreeGrafter"/>
</dbReference>
<dbReference type="Gene3D" id="2.10.110.10">
    <property type="entry name" value="Cysteine Rich Protein"/>
    <property type="match status" value="3"/>
</dbReference>
<dbReference type="Proteomes" id="UP000005220">
    <property type="component" value="Chromosome 6"/>
</dbReference>
<evidence type="ECO:0000313" key="7">
    <source>
        <dbReference type="EMBL" id="CCF58611.1"/>
    </source>
</evidence>
<dbReference type="GO" id="GO:0005934">
    <property type="term" value="C:cellular bud tip"/>
    <property type="evidence" value="ECO:0007669"/>
    <property type="project" value="EnsemblFungi"/>
</dbReference>
<evidence type="ECO:0000259" key="5">
    <source>
        <dbReference type="PROSITE" id="PS50023"/>
    </source>
</evidence>
<dbReference type="FunCoup" id="H2AW61">
    <property type="interactions" value="30"/>
</dbReference>
<keyword evidence="3 4" id="KW-0862">Zinc</keyword>
<gene>
    <name evidence="7" type="primary">KAFR0F00140</name>
    <name evidence="7" type="ORF">KAFR_0F00140</name>
</gene>
<dbReference type="InterPro" id="IPR001781">
    <property type="entry name" value="Znf_LIM"/>
</dbReference>
<dbReference type="GO" id="GO:0005096">
    <property type="term" value="F:GTPase activator activity"/>
    <property type="evidence" value="ECO:0007669"/>
    <property type="project" value="UniProtKB-KW"/>
</dbReference>
<organism evidence="7 8">
    <name type="scientific">Kazachstania africana (strain ATCC 22294 / BCRC 22015 / CBS 2517 / CECT 1963 / NBRC 1671 / NRRL Y-8276)</name>
    <name type="common">Yeast</name>
    <name type="synonym">Kluyveromyces africanus</name>
    <dbReference type="NCBI Taxonomy" id="1071382"/>
    <lineage>
        <taxon>Eukaryota</taxon>
        <taxon>Fungi</taxon>
        <taxon>Dikarya</taxon>
        <taxon>Ascomycota</taxon>
        <taxon>Saccharomycotina</taxon>
        <taxon>Saccharomycetes</taxon>
        <taxon>Saccharomycetales</taxon>
        <taxon>Saccharomycetaceae</taxon>
        <taxon>Kazachstania</taxon>
    </lineage>
</organism>
<dbReference type="PANTHER" id="PTHR14963">
    <property type="entry name" value="RHO GTPASE ACTIVATING PROTEIN 18,19-RELATED"/>
    <property type="match status" value="1"/>
</dbReference>
<dbReference type="EMBL" id="HE650826">
    <property type="protein sequence ID" value="CCF58611.1"/>
    <property type="molecule type" value="Genomic_DNA"/>
</dbReference>
<dbReference type="GO" id="GO:0060237">
    <property type="term" value="P:regulation of fungal-type cell wall organization"/>
    <property type="evidence" value="ECO:0007669"/>
    <property type="project" value="EnsemblFungi"/>
</dbReference>
<keyword evidence="4" id="KW-0440">LIM domain</keyword>
<dbReference type="GO" id="GO:0035024">
    <property type="term" value="P:negative regulation of Rho protein signal transduction"/>
    <property type="evidence" value="ECO:0007669"/>
    <property type="project" value="EnsemblFungi"/>
</dbReference>
<evidence type="ECO:0000256" key="3">
    <source>
        <dbReference type="ARBA" id="ARBA00022833"/>
    </source>
</evidence>
<dbReference type="AlphaFoldDB" id="H2AW61"/>
<dbReference type="SMART" id="SM00324">
    <property type="entry name" value="RhoGAP"/>
    <property type="match status" value="1"/>
</dbReference>
<dbReference type="RefSeq" id="XP_003957746.1">
    <property type="nucleotide sequence ID" value="XM_003957697.1"/>
</dbReference>
<keyword evidence="1" id="KW-0343">GTPase activation</keyword>
<dbReference type="Gene3D" id="1.10.555.10">
    <property type="entry name" value="Rho GTPase activation protein"/>
    <property type="match status" value="1"/>
</dbReference>
<keyword evidence="2 4" id="KW-0479">Metal-binding</keyword>
<dbReference type="OrthoDB" id="20689at2759"/>
<feature type="domain" description="LIM zinc-binding" evidence="5">
    <location>
        <begin position="422"/>
        <end position="486"/>
    </location>
</feature>
<dbReference type="STRING" id="1071382.H2AW61"/>
<evidence type="ECO:0000313" key="8">
    <source>
        <dbReference type="Proteomes" id="UP000005220"/>
    </source>
</evidence>
<dbReference type="HOGENOM" id="CLU_001321_1_0_1"/>
<dbReference type="Pfam" id="PF00412">
    <property type="entry name" value="LIM"/>
    <property type="match status" value="2"/>
</dbReference>
<dbReference type="GO" id="GO:0000755">
    <property type="term" value="P:cytogamy"/>
    <property type="evidence" value="ECO:0007669"/>
    <property type="project" value="EnsemblFungi"/>
</dbReference>
<dbReference type="PROSITE" id="PS50023">
    <property type="entry name" value="LIM_DOMAIN_2"/>
    <property type="match status" value="2"/>
</dbReference>
<protein>
    <recommendedName>
        <fullName evidence="9">Rho-GAP domain-containing protein</fullName>
    </recommendedName>
</protein>
<feature type="domain" description="Rho-GAP" evidence="6">
    <location>
        <begin position="741"/>
        <end position="963"/>
    </location>
</feature>
<dbReference type="InterPro" id="IPR008936">
    <property type="entry name" value="Rho_GTPase_activation_prot"/>
</dbReference>
<dbReference type="SUPFAM" id="SSF57716">
    <property type="entry name" value="Glucocorticoid receptor-like (DNA-binding domain)"/>
    <property type="match status" value="2"/>
</dbReference>
<evidence type="ECO:0000259" key="6">
    <source>
        <dbReference type="PROSITE" id="PS50238"/>
    </source>
</evidence>
<keyword evidence="8" id="KW-1185">Reference proteome</keyword>
<dbReference type="PANTHER" id="PTHR14963:SF7">
    <property type="entry name" value="RHO GTPASE-ACTIVATING PROTEIN 19"/>
    <property type="match status" value="1"/>
</dbReference>
<proteinExistence type="predicted"/>